<dbReference type="Pfam" id="PF20168">
    <property type="entry name" value="PDS5"/>
    <property type="match status" value="1"/>
</dbReference>
<dbReference type="InterPro" id="IPR039776">
    <property type="entry name" value="Pds5"/>
</dbReference>
<dbReference type="GO" id="GO:0000785">
    <property type="term" value="C:chromatin"/>
    <property type="evidence" value="ECO:0007669"/>
    <property type="project" value="TreeGrafter"/>
</dbReference>
<protein>
    <submittedName>
        <fullName evidence="5">Uncharacterized protein</fullName>
    </submittedName>
</protein>
<evidence type="ECO:0000256" key="3">
    <source>
        <dbReference type="ARBA" id="ARBA00023204"/>
    </source>
</evidence>
<accession>A0A2N9ER20</accession>
<keyword evidence="4" id="KW-0539">Nucleus</keyword>
<keyword evidence="3" id="KW-0234">DNA repair</keyword>
<dbReference type="PANTHER" id="PTHR12663:SF69">
    <property type="entry name" value="SISTER CHROMATID COHESION PROTEIN PDS5 HOMOLOG E"/>
    <property type="match status" value="1"/>
</dbReference>
<evidence type="ECO:0000256" key="1">
    <source>
        <dbReference type="ARBA" id="ARBA00004123"/>
    </source>
</evidence>
<proteinExistence type="predicted"/>
<reference evidence="5" key="1">
    <citation type="submission" date="2018-02" db="EMBL/GenBank/DDBJ databases">
        <authorList>
            <person name="Cohen D.B."/>
            <person name="Kent A.D."/>
        </authorList>
    </citation>
    <scope>NUCLEOTIDE SEQUENCE</scope>
</reference>
<gene>
    <name evidence="5" type="ORF">FSB_LOCUS5115</name>
</gene>
<dbReference type="AlphaFoldDB" id="A0A2N9ER20"/>
<sequence>MLDLECDALVVEMFQTFFKTICANHPHDVFSSIETLMTMVIDESDNISLNLLRTLLVRVRKENMAVSPISWKLGQKVITNCAVKLQPYLQEAVCSIGVVSDSICPTKVGQAMDGTFKSVEEFDFLPTDEKEDFTILEEDNVISFPTQIPHIEFVIPDKFNEVMESATSLFSILPIVVPNMKQVLHVRILLLQHYKTRG</sequence>
<dbReference type="EMBL" id="OIVN01000259">
    <property type="protein sequence ID" value="SPC77233.1"/>
    <property type="molecule type" value="Genomic_DNA"/>
</dbReference>
<name>A0A2N9ER20_FAGSY</name>
<dbReference type="GO" id="GO:0005634">
    <property type="term" value="C:nucleus"/>
    <property type="evidence" value="ECO:0007669"/>
    <property type="project" value="UniProtKB-SubCell"/>
</dbReference>
<evidence type="ECO:0000313" key="5">
    <source>
        <dbReference type="EMBL" id="SPC77233.1"/>
    </source>
</evidence>
<dbReference type="GO" id="GO:0006281">
    <property type="term" value="P:DNA repair"/>
    <property type="evidence" value="ECO:0007669"/>
    <property type="project" value="UniProtKB-KW"/>
</dbReference>
<dbReference type="PANTHER" id="PTHR12663">
    <property type="entry name" value="ANDROGEN INDUCED INHIBITOR OF PROLIFERATION AS3 / PDS5-RELATED"/>
    <property type="match status" value="1"/>
</dbReference>
<organism evidence="5">
    <name type="scientific">Fagus sylvatica</name>
    <name type="common">Beechnut</name>
    <dbReference type="NCBI Taxonomy" id="28930"/>
    <lineage>
        <taxon>Eukaryota</taxon>
        <taxon>Viridiplantae</taxon>
        <taxon>Streptophyta</taxon>
        <taxon>Embryophyta</taxon>
        <taxon>Tracheophyta</taxon>
        <taxon>Spermatophyta</taxon>
        <taxon>Magnoliopsida</taxon>
        <taxon>eudicotyledons</taxon>
        <taxon>Gunneridae</taxon>
        <taxon>Pentapetalae</taxon>
        <taxon>rosids</taxon>
        <taxon>fabids</taxon>
        <taxon>Fagales</taxon>
        <taxon>Fagaceae</taxon>
        <taxon>Fagus</taxon>
    </lineage>
</organism>
<evidence type="ECO:0000256" key="2">
    <source>
        <dbReference type="ARBA" id="ARBA00022763"/>
    </source>
</evidence>
<dbReference type="GO" id="GO:0007064">
    <property type="term" value="P:mitotic sister chromatid cohesion"/>
    <property type="evidence" value="ECO:0007669"/>
    <property type="project" value="InterPro"/>
</dbReference>
<evidence type="ECO:0000256" key="4">
    <source>
        <dbReference type="ARBA" id="ARBA00023242"/>
    </source>
</evidence>
<keyword evidence="2" id="KW-0227">DNA damage</keyword>
<comment type="subcellular location">
    <subcellularLocation>
        <location evidence="1">Nucleus</location>
    </subcellularLocation>
</comment>